<feature type="transmembrane region" description="Helical" evidence="5">
    <location>
        <begin position="429"/>
        <end position="448"/>
    </location>
</feature>
<evidence type="ECO:0000256" key="5">
    <source>
        <dbReference type="SAM" id="Phobius"/>
    </source>
</evidence>
<name>A0A5P9Q9D7_9MICO</name>
<sequence>MRTGHSVRRGDLLLGCSLLALELVGGVQSIALTAVIPTAVADLGATRWYGAVVAAPPAATFLTLPAGAALVARLRLDRLFWALTLASVAGSALCAAARTPATLVAGRVVVGLAGGALASVSLSAVSLALPDRFRRLVLAGYSVVWVGAALVGPAYTAVVAGAWGWRWAFVAHLPLLVVARGVAARRLRSTPRGAPGGRYRPGAAALLATGVAALALAASSASGVTSPARPLVVGAAAATTVLVAAARLLPPGVLLPRPGRPALLAVLGLVTAAYFGAQAVLPVTLHVLAGAGVTSVAVVTAAGGFGWALAGVWCGARPADGAAYVARCAAGALLVAGGTASTAVTATGRAPDLLVVTTVGWAAAGAGTGMLYLDTLRRALDTAGVDGAPTPADAATAASTVEAVATALATSASAGIAGSALSAGSSGRGAVVVLLLACAVLALLAALASRRVG</sequence>
<feature type="transmembrane region" description="Helical" evidence="5">
    <location>
        <begin position="136"/>
        <end position="158"/>
    </location>
</feature>
<evidence type="ECO:0000256" key="1">
    <source>
        <dbReference type="ARBA" id="ARBA00004651"/>
    </source>
</evidence>
<dbReference type="RefSeq" id="WP_036951263.1">
    <property type="nucleotide sequence ID" value="NZ_BAABIH010000028.1"/>
</dbReference>
<gene>
    <name evidence="7" type="ORF">KDY119_01543</name>
</gene>
<feature type="transmembrane region" description="Helical" evidence="5">
    <location>
        <begin position="12"/>
        <end position="36"/>
    </location>
</feature>
<feature type="transmembrane region" description="Helical" evidence="5">
    <location>
        <begin position="48"/>
        <end position="72"/>
    </location>
</feature>
<feature type="transmembrane region" description="Helical" evidence="5">
    <location>
        <begin position="79"/>
        <end position="98"/>
    </location>
</feature>
<proteinExistence type="predicted"/>
<evidence type="ECO:0000256" key="4">
    <source>
        <dbReference type="ARBA" id="ARBA00023136"/>
    </source>
</evidence>
<reference evidence="7 8" key="1">
    <citation type="submission" date="2019-10" db="EMBL/GenBank/DDBJ databases">
        <title>Genome sequence of Luteimicrobium xylanilyticum HY-24.</title>
        <authorList>
            <person name="Kim D.Y."/>
            <person name="Park H.-Y."/>
        </authorList>
    </citation>
    <scope>NUCLEOTIDE SEQUENCE [LARGE SCALE GENOMIC DNA]</scope>
    <source>
        <strain evidence="7 8">HY-24</strain>
    </source>
</reference>
<comment type="subcellular location">
    <subcellularLocation>
        <location evidence="1">Cell membrane</location>
        <topology evidence="1">Multi-pass membrane protein</topology>
    </subcellularLocation>
</comment>
<feature type="domain" description="Major facilitator superfamily (MFS) profile" evidence="6">
    <location>
        <begin position="14"/>
        <end position="453"/>
    </location>
</feature>
<feature type="transmembrane region" description="Helical" evidence="5">
    <location>
        <begin position="353"/>
        <end position="373"/>
    </location>
</feature>
<dbReference type="PANTHER" id="PTHR23501:SF154">
    <property type="entry name" value="MULTIDRUG-EFFLUX TRANSPORTER RV1634-RELATED"/>
    <property type="match status" value="1"/>
</dbReference>
<feature type="transmembrane region" description="Helical" evidence="5">
    <location>
        <begin position="104"/>
        <end position="129"/>
    </location>
</feature>
<evidence type="ECO:0000313" key="7">
    <source>
        <dbReference type="EMBL" id="QFU98037.1"/>
    </source>
</evidence>
<keyword evidence="8" id="KW-1185">Reference proteome</keyword>
<protein>
    <submittedName>
        <fullName evidence="7">Putative transporter</fullName>
    </submittedName>
</protein>
<keyword evidence="4 5" id="KW-0472">Membrane</keyword>
<keyword evidence="2 5" id="KW-0812">Transmembrane</keyword>
<dbReference type="PANTHER" id="PTHR23501">
    <property type="entry name" value="MAJOR FACILITATOR SUPERFAMILY"/>
    <property type="match status" value="1"/>
</dbReference>
<dbReference type="GO" id="GO:0005886">
    <property type="term" value="C:plasma membrane"/>
    <property type="evidence" value="ECO:0007669"/>
    <property type="project" value="UniProtKB-SubCell"/>
</dbReference>
<feature type="transmembrane region" description="Helical" evidence="5">
    <location>
        <begin position="164"/>
        <end position="183"/>
    </location>
</feature>
<feature type="transmembrane region" description="Helical" evidence="5">
    <location>
        <begin position="262"/>
        <end position="281"/>
    </location>
</feature>
<dbReference type="EMBL" id="CP045529">
    <property type="protein sequence ID" value="QFU98037.1"/>
    <property type="molecule type" value="Genomic_DNA"/>
</dbReference>
<dbReference type="InterPro" id="IPR011701">
    <property type="entry name" value="MFS"/>
</dbReference>
<dbReference type="KEGG" id="lxl:KDY119_01543"/>
<feature type="transmembrane region" description="Helical" evidence="5">
    <location>
        <begin position="324"/>
        <end position="347"/>
    </location>
</feature>
<keyword evidence="3 5" id="KW-1133">Transmembrane helix</keyword>
<evidence type="ECO:0000256" key="3">
    <source>
        <dbReference type="ARBA" id="ARBA00022989"/>
    </source>
</evidence>
<accession>A0A5P9Q9D7</accession>
<organism evidence="7 8">
    <name type="scientific">Luteimicrobium xylanilyticum</name>
    <dbReference type="NCBI Taxonomy" id="1133546"/>
    <lineage>
        <taxon>Bacteria</taxon>
        <taxon>Bacillati</taxon>
        <taxon>Actinomycetota</taxon>
        <taxon>Actinomycetes</taxon>
        <taxon>Micrococcales</taxon>
        <taxon>Luteimicrobium</taxon>
    </lineage>
</organism>
<evidence type="ECO:0000259" key="6">
    <source>
        <dbReference type="PROSITE" id="PS50850"/>
    </source>
</evidence>
<dbReference type="SUPFAM" id="SSF103473">
    <property type="entry name" value="MFS general substrate transporter"/>
    <property type="match status" value="1"/>
</dbReference>
<dbReference type="Pfam" id="PF07690">
    <property type="entry name" value="MFS_1"/>
    <property type="match status" value="1"/>
</dbReference>
<dbReference type="AlphaFoldDB" id="A0A5P9Q9D7"/>
<dbReference type="PROSITE" id="PS50850">
    <property type="entry name" value="MFS"/>
    <property type="match status" value="1"/>
</dbReference>
<evidence type="ECO:0000313" key="8">
    <source>
        <dbReference type="Proteomes" id="UP000326702"/>
    </source>
</evidence>
<dbReference type="Gene3D" id="1.20.1250.20">
    <property type="entry name" value="MFS general substrate transporter like domains"/>
    <property type="match status" value="1"/>
</dbReference>
<feature type="transmembrane region" description="Helical" evidence="5">
    <location>
        <begin position="287"/>
        <end position="312"/>
    </location>
</feature>
<dbReference type="Proteomes" id="UP000326702">
    <property type="component" value="Chromosome"/>
</dbReference>
<feature type="transmembrane region" description="Helical" evidence="5">
    <location>
        <begin position="231"/>
        <end position="250"/>
    </location>
</feature>
<dbReference type="InterPro" id="IPR036259">
    <property type="entry name" value="MFS_trans_sf"/>
</dbReference>
<dbReference type="InterPro" id="IPR020846">
    <property type="entry name" value="MFS_dom"/>
</dbReference>
<dbReference type="GO" id="GO:0022857">
    <property type="term" value="F:transmembrane transporter activity"/>
    <property type="evidence" value="ECO:0007669"/>
    <property type="project" value="InterPro"/>
</dbReference>
<evidence type="ECO:0000256" key="2">
    <source>
        <dbReference type="ARBA" id="ARBA00022692"/>
    </source>
</evidence>
<feature type="transmembrane region" description="Helical" evidence="5">
    <location>
        <begin position="204"/>
        <end position="225"/>
    </location>
</feature>